<evidence type="ECO:0000313" key="1">
    <source>
        <dbReference type="EMBL" id="KAK3684364.1"/>
    </source>
</evidence>
<organism evidence="1 2">
    <name type="scientific">Vermiconidia calcicola</name>
    <dbReference type="NCBI Taxonomy" id="1690605"/>
    <lineage>
        <taxon>Eukaryota</taxon>
        <taxon>Fungi</taxon>
        <taxon>Dikarya</taxon>
        <taxon>Ascomycota</taxon>
        <taxon>Pezizomycotina</taxon>
        <taxon>Dothideomycetes</taxon>
        <taxon>Dothideomycetidae</taxon>
        <taxon>Mycosphaerellales</taxon>
        <taxon>Extremaceae</taxon>
        <taxon>Vermiconidia</taxon>
    </lineage>
</organism>
<comment type="caution">
    <text evidence="1">The sequence shown here is derived from an EMBL/GenBank/DDBJ whole genome shotgun (WGS) entry which is preliminary data.</text>
</comment>
<proteinExistence type="predicted"/>
<name>A0ACC3MBJ1_9PEZI</name>
<gene>
    <name evidence="1" type="ORF">LTR37_020365</name>
</gene>
<evidence type="ECO:0000313" key="2">
    <source>
        <dbReference type="Proteomes" id="UP001281147"/>
    </source>
</evidence>
<dbReference type="Proteomes" id="UP001281147">
    <property type="component" value="Unassembled WGS sequence"/>
</dbReference>
<accession>A0ACC3MBJ1</accession>
<dbReference type="EMBL" id="JAUTXU010000351">
    <property type="protein sequence ID" value="KAK3684364.1"/>
    <property type="molecule type" value="Genomic_DNA"/>
</dbReference>
<keyword evidence="2" id="KW-1185">Reference proteome</keyword>
<reference evidence="1" key="1">
    <citation type="submission" date="2023-07" db="EMBL/GenBank/DDBJ databases">
        <title>Black Yeasts Isolated from many extreme environments.</title>
        <authorList>
            <person name="Coleine C."/>
            <person name="Stajich J.E."/>
            <person name="Selbmann L."/>
        </authorList>
    </citation>
    <scope>NUCLEOTIDE SEQUENCE</scope>
    <source>
        <strain evidence="1">CCFEE 5714</strain>
    </source>
</reference>
<sequence>MASLLKLSHELLHCIFTEIDPADLAQLSASCQTLNSYIKGNRLLHKDLYVRRYDEPNAGTELDWEEETHNSVKLEKILESEDREVKRENLDFVSRQINSLVGTANVTPNHSLNVQLLSDYFSDTANIDTLLCSSSLFSRGGTDLQRAASTCELQQASAKLHCLYGRPVDPVPSQRCSQHFAVTPFFTLRHVDLTTSPSSNTRKQTRGIPAHTVARSKVYDLRQYTDATLWGPFKDDGSQEVDWEKVEAIMLVLGFSLNKFTERSGGRFEQVWDTPFVGATPKSFISPAPPPGPTKELDEEISVIRELSPSIDSLDPYGVTGTWMRVVCFLDYNDLYAFNFSSRIPDEELREPIDTEEAIRLIRIKLQVTRIEPPGSIDEDDDEEGDVMDWSNFEGERLPVVHFRGSSRSLHASWDPNANSRIRGTVRQTPEGEIRWTTFSIFHGEERWRSEGIQVGGLRAARGVLGNWFDKRVHLFDALNMYSDVANAIQRDYDMHGPAGPTAFWKETDELADEKTSSMRLAYF</sequence>
<protein>
    <submittedName>
        <fullName evidence="1">Uncharacterized protein</fullName>
    </submittedName>
</protein>